<proteinExistence type="predicted"/>
<dbReference type="Proteomes" id="UP000094285">
    <property type="component" value="Unassembled WGS sequence"/>
</dbReference>
<evidence type="ECO:0000313" key="1">
    <source>
        <dbReference type="EMBL" id="ODV77030.1"/>
    </source>
</evidence>
<dbReference type="RefSeq" id="XP_020062152.1">
    <property type="nucleotide sequence ID" value="XM_020208447.1"/>
</dbReference>
<accession>A0A1E4SBX0</accession>
<keyword evidence="2" id="KW-1185">Reference proteome</keyword>
<dbReference type="GeneID" id="30982584"/>
<gene>
    <name evidence="1" type="ORF">CANTADRAFT_323133</name>
</gene>
<dbReference type="AlphaFoldDB" id="A0A1E4SBX0"/>
<name>A0A1E4SBX0_9ASCO</name>
<reference evidence="2" key="1">
    <citation type="submission" date="2016-05" db="EMBL/GenBank/DDBJ databases">
        <title>Comparative genomics of biotechnologically important yeasts.</title>
        <authorList>
            <consortium name="DOE Joint Genome Institute"/>
            <person name="Riley R."/>
            <person name="Haridas S."/>
            <person name="Wolfe K.H."/>
            <person name="Lopes M.R."/>
            <person name="Hittinger C.T."/>
            <person name="Goker M."/>
            <person name="Salamov A."/>
            <person name="Wisecaver J."/>
            <person name="Long T.M."/>
            <person name="Aerts A.L."/>
            <person name="Barry K."/>
            <person name="Choi C."/>
            <person name="Clum A."/>
            <person name="Coughlan A.Y."/>
            <person name="Deshpande S."/>
            <person name="Douglass A.P."/>
            <person name="Hanson S.J."/>
            <person name="Klenk H.-P."/>
            <person name="Labutti K."/>
            <person name="Lapidus A."/>
            <person name="Lindquist E."/>
            <person name="Lipzen A."/>
            <person name="Meier-Kolthoff J.P."/>
            <person name="Ohm R.A."/>
            <person name="Otillar R.P."/>
            <person name="Pangilinan J."/>
            <person name="Peng Y."/>
            <person name="Rokas A."/>
            <person name="Rosa C.A."/>
            <person name="Scheuner C."/>
            <person name="Sibirny A.A."/>
            <person name="Slot J.C."/>
            <person name="Stielow J.B."/>
            <person name="Sun H."/>
            <person name="Kurtzman C.P."/>
            <person name="Blackwell M."/>
            <person name="Grigoriev I.V."/>
            <person name="Jeffries T.W."/>
        </authorList>
    </citation>
    <scope>NUCLEOTIDE SEQUENCE [LARGE SCALE GENOMIC DNA]</scope>
    <source>
        <strain evidence="2">NRRL Y-17324</strain>
    </source>
</reference>
<sequence length="62" mass="6508">MIRQPKKTPTNTPSTVVDNSLKSVGRGLWDPGLSGMAFTADGGMQYAAFGSQGTGQFLSQLC</sequence>
<protein>
    <submittedName>
        <fullName evidence="1">Uncharacterized protein</fullName>
    </submittedName>
</protein>
<evidence type="ECO:0000313" key="2">
    <source>
        <dbReference type="Proteomes" id="UP000094285"/>
    </source>
</evidence>
<organism evidence="1 2">
    <name type="scientific">Suhomyces tanzawaensis NRRL Y-17324</name>
    <dbReference type="NCBI Taxonomy" id="984487"/>
    <lineage>
        <taxon>Eukaryota</taxon>
        <taxon>Fungi</taxon>
        <taxon>Dikarya</taxon>
        <taxon>Ascomycota</taxon>
        <taxon>Saccharomycotina</taxon>
        <taxon>Pichiomycetes</taxon>
        <taxon>Debaryomycetaceae</taxon>
        <taxon>Suhomyces</taxon>
    </lineage>
</organism>
<dbReference type="EMBL" id="KV453916">
    <property type="protein sequence ID" value="ODV77030.1"/>
    <property type="molecule type" value="Genomic_DNA"/>
</dbReference>